<keyword evidence="1" id="KW-0812">Transmembrane</keyword>
<keyword evidence="3" id="KW-1185">Reference proteome</keyword>
<dbReference type="HOGENOM" id="CLU_1601204_0_0_10"/>
<protein>
    <submittedName>
        <fullName evidence="2">Uncharacterized protein</fullName>
    </submittedName>
</protein>
<organism evidence="2 3">
    <name type="scientific">Segatella salivae DSM 15606</name>
    <dbReference type="NCBI Taxonomy" id="888832"/>
    <lineage>
        <taxon>Bacteria</taxon>
        <taxon>Pseudomonadati</taxon>
        <taxon>Bacteroidota</taxon>
        <taxon>Bacteroidia</taxon>
        <taxon>Bacteroidales</taxon>
        <taxon>Prevotellaceae</taxon>
        <taxon>Segatella</taxon>
    </lineage>
</organism>
<gene>
    <name evidence="2" type="ORF">HMPREF9420_0484</name>
</gene>
<evidence type="ECO:0000313" key="3">
    <source>
        <dbReference type="Proteomes" id="UP000003874"/>
    </source>
</evidence>
<keyword evidence="1" id="KW-0472">Membrane</keyword>
<dbReference type="EMBL" id="AEQO01000049">
    <property type="protein sequence ID" value="EFV05371.1"/>
    <property type="molecule type" value="Genomic_DNA"/>
</dbReference>
<name>E6MLW7_9BACT</name>
<reference evidence="2 3" key="1">
    <citation type="submission" date="2010-12" db="EMBL/GenBank/DDBJ databases">
        <authorList>
            <person name="Muzny D."/>
            <person name="Qin X."/>
            <person name="Deng J."/>
            <person name="Jiang H."/>
            <person name="Liu Y."/>
            <person name="Qu J."/>
            <person name="Song X.-Z."/>
            <person name="Zhang L."/>
            <person name="Thornton R."/>
            <person name="Coyle M."/>
            <person name="Francisco L."/>
            <person name="Jackson L."/>
            <person name="Javaid M."/>
            <person name="Korchina V."/>
            <person name="Kovar C."/>
            <person name="Mata R."/>
            <person name="Mathew T."/>
            <person name="Ngo R."/>
            <person name="Nguyen L."/>
            <person name="Nguyen N."/>
            <person name="Okwuonu G."/>
            <person name="Ongeri F."/>
            <person name="Pham C."/>
            <person name="Simmons D."/>
            <person name="Wilczek-Boney K."/>
            <person name="Hale W."/>
            <person name="Jakkamsetti A."/>
            <person name="Pham P."/>
            <person name="Ruth R."/>
            <person name="San Lucas F."/>
            <person name="Warren J."/>
            <person name="Zhang J."/>
            <person name="Zhao Z."/>
            <person name="Zhou C."/>
            <person name="Zhu D."/>
            <person name="Lee S."/>
            <person name="Bess C."/>
            <person name="Blankenburg K."/>
            <person name="Forbes L."/>
            <person name="Fu Q."/>
            <person name="Gubbala S."/>
            <person name="Hirani K."/>
            <person name="Jayaseelan J.C."/>
            <person name="Lara F."/>
            <person name="Munidasa M."/>
            <person name="Palculict T."/>
            <person name="Patil S."/>
            <person name="Pu L.-L."/>
            <person name="Saada N."/>
            <person name="Tang L."/>
            <person name="Weissenberger G."/>
            <person name="Zhu Y."/>
            <person name="Hemphill L."/>
            <person name="Shang Y."/>
            <person name="Youmans B."/>
            <person name="Ayvaz T."/>
            <person name="Ross M."/>
            <person name="Santibanez J."/>
            <person name="Aqrawi P."/>
            <person name="Gross S."/>
            <person name="Joshi V."/>
            <person name="Fowler G."/>
            <person name="Nazareth L."/>
            <person name="Reid J."/>
            <person name="Worley K."/>
            <person name="Petrosino J."/>
            <person name="Highlander S."/>
            <person name="Gibbs R."/>
        </authorList>
    </citation>
    <scope>NUCLEOTIDE SEQUENCE [LARGE SCALE GENOMIC DNA]</scope>
    <source>
        <strain evidence="2 3">DSM 15606</strain>
    </source>
</reference>
<keyword evidence="1" id="KW-1133">Transmembrane helix</keyword>
<dbReference type="STRING" id="888832.HMPREF9420_0484"/>
<feature type="transmembrane region" description="Helical" evidence="1">
    <location>
        <begin position="125"/>
        <end position="144"/>
    </location>
</feature>
<proteinExistence type="predicted"/>
<evidence type="ECO:0000256" key="1">
    <source>
        <dbReference type="SAM" id="Phobius"/>
    </source>
</evidence>
<evidence type="ECO:0000313" key="2">
    <source>
        <dbReference type="EMBL" id="EFV05371.1"/>
    </source>
</evidence>
<dbReference type="AlphaFoldDB" id="E6MLW7"/>
<accession>E6MLW7</accession>
<comment type="caution">
    <text evidence="2">The sequence shown here is derived from an EMBL/GenBank/DDBJ whole genome shotgun (WGS) entry which is preliminary data.</text>
</comment>
<sequence length="166" mass="18095">MLVYQQLAVGQIGVKLGDVGVFVGDITCAAEVVGVIEENVLGVGGICWDITIARLGIIRVLGLLPLNRRAGNISLFIELRSLHPTFGHGVVAQVPDNVVITTVGVVGICRCPLHRRNTRQRAERLIILLTLFLYLHHACSIIFLTSRNIIATDTIDIAELAYTRFA</sequence>
<dbReference type="Proteomes" id="UP000003874">
    <property type="component" value="Unassembled WGS sequence"/>
</dbReference>